<comment type="caution">
    <text evidence="1">The sequence shown here is derived from an EMBL/GenBank/DDBJ whole genome shotgun (WGS) entry which is preliminary data.</text>
</comment>
<dbReference type="EMBL" id="JBHSXQ010000004">
    <property type="protein sequence ID" value="MFC6906678.1"/>
    <property type="molecule type" value="Genomic_DNA"/>
</dbReference>
<sequence length="78" mass="8375">MSMGSSRRYVHETMSGEGNGKEKAVAVCDGCGQLMPVRVRESGAIHPIGNEEQCCATNSYRVLEADTQPGSAAVDWEE</sequence>
<reference evidence="1 2" key="1">
    <citation type="journal article" date="2019" name="Int. J. Syst. Evol. Microbiol.">
        <title>The Global Catalogue of Microorganisms (GCM) 10K type strain sequencing project: providing services to taxonomists for standard genome sequencing and annotation.</title>
        <authorList>
            <consortium name="The Broad Institute Genomics Platform"/>
            <consortium name="The Broad Institute Genome Sequencing Center for Infectious Disease"/>
            <person name="Wu L."/>
            <person name="Ma J."/>
        </authorList>
    </citation>
    <scope>NUCLEOTIDE SEQUENCE [LARGE SCALE GENOMIC DNA]</scope>
    <source>
        <strain evidence="1 2">CGMCC 1.3240</strain>
    </source>
</reference>
<organism evidence="1 2">
    <name type="scientific">Halalkalicoccus tibetensis</name>
    <dbReference type="NCBI Taxonomy" id="175632"/>
    <lineage>
        <taxon>Archaea</taxon>
        <taxon>Methanobacteriati</taxon>
        <taxon>Methanobacteriota</taxon>
        <taxon>Stenosarchaea group</taxon>
        <taxon>Halobacteria</taxon>
        <taxon>Halobacteriales</taxon>
        <taxon>Halococcaceae</taxon>
        <taxon>Halalkalicoccus</taxon>
    </lineage>
</organism>
<evidence type="ECO:0000313" key="1">
    <source>
        <dbReference type="EMBL" id="MFC6906678.1"/>
    </source>
</evidence>
<dbReference type="Proteomes" id="UP001596312">
    <property type="component" value="Unassembled WGS sequence"/>
</dbReference>
<dbReference type="AlphaFoldDB" id="A0ABD5V8S5"/>
<keyword evidence="2" id="KW-1185">Reference proteome</keyword>
<name>A0ABD5V8S5_9EURY</name>
<evidence type="ECO:0000313" key="2">
    <source>
        <dbReference type="Proteomes" id="UP001596312"/>
    </source>
</evidence>
<accession>A0ABD5V8S5</accession>
<proteinExistence type="predicted"/>
<protein>
    <recommendedName>
        <fullName evidence="3">Small CPxCG-related zinc finger protein</fullName>
    </recommendedName>
</protein>
<gene>
    <name evidence="1" type="ORF">ACFQGH_15895</name>
</gene>
<evidence type="ECO:0008006" key="3">
    <source>
        <dbReference type="Google" id="ProtNLM"/>
    </source>
</evidence>